<keyword evidence="2" id="KW-1185">Reference proteome</keyword>
<proteinExistence type="predicted"/>
<evidence type="ECO:0000313" key="1">
    <source>
        <dbReference type="EMBL" id="RJF96062.1"/>
    </source>
</evidence>
<comment type="caution">
    <text evidence="1">The sequence shown here is derived from an EMBL/GenBank/DDBJ whole genome shotgun (WGS) entry which is preliminary data.</text>
</comment>
<dbReference type="RefSeq" id="WP_119771207.1">
    <property type="nucleotide sequence ID" value="NZ_QYUO01000002.1"/>
</dbReference>
<name>A0A3A3FRJ2_9BURK</name>
<sequence>MLLSNNRRRRYQSTKIAGHKSYFPVIKHIAELPQKTLSKHSFDHPHLLTIVFNAVDNVSVVFSRSMFNAVMLHACGTTSDSGSLAASALGLPHEEQMR</sequence>
<accession>A0A3A3FRJ2</accession>
<organism evidence="1 2">
    <name type="scientific">Noviherbaspirillum saxi</name>
    <dbReference type="NCBI Taxonomy" id="2320863"/>
    <lineage>
        <taxon>Bacteria</taxon>
        <taxon>Pseudomonadati</taxon>
        <taxon>Pseudomonadota</taxon>
        <taxon>Betaproteobacteria</taxon>
        <taxon>Burkholderiales</taxon>
        <taxon>Oxalobacteraceae</taxon>
        <taxon>Noviherbaspirillum</taxon>
    </lineage>
</organism>
<gene>
    <name evidence="1" type="ORF">D3871_22240</name>
</gene>
<dbReference type="AlphaFoldDB" id="A0A3A3FRJ2"/>
<dbReference type="Proteomes" id="UP000265955">
    <property type="component" value="Unassembled WGS sequence"/>
</dbReference>
<reference evidence="2" key="1">
    <citation type="submission" date="2018-09" db="EMBL/GenBank/DDBJ databases">
        <authorList>
            <person name="Zhu H."/>
        </authorList>
    </citation>
    <scope>NUCLEOTIDE SEQUENCE [LARGE SCALE GENOMIC DNA]</scope>
    <source>
        <strain evidence="2">K1R23-30</strain>
    </source>
</reference>
<evidence type="ECO:0000313" key="2">
    <source>
        <dbReference type="Proteomes" id="UP000265955"/>
    </source>
</evidence>
<protein>
    <submittedName>
        <fullName evidence="1">Uncharacterized protein</fullName>
    </submittedName>
</protein>
<dbReference type="EMBL" id="QYUO01000002">
    <property type="protein sequence ID" value="RJF96062.1"/>
    <property type="molecule type" value="Genomic_DNA"/>
</dbReference>